<name>A0A327SBU6_9FLAO</name>
<dbReference type="OrthoDB" id="663527at2"/>
<dbReference type="Pfam" id="PF20050">
    <property type="entry name" value="DUF6452"/>
    <property type="match status" value="1"/>
</dbReference>
<proteinExistence type="predicted"/>
<accession>A0A327SBU6</accession>
<protein>
    <recommendedName>
        <fullName evidence="4">Lipoprotein</fullName>
    </recommendedName>
</protein>
<keyword evidence="1" id="KW-0732">Signal</keyword>
<feature type="signal peptide" evidence="1">
    <location>
        <begin position="1"/>
        <end position="20"/>
    </location>
</feature>
<evidence type="ECO:0000313" key="2">
    <source>
        <dbReference type="EMBL" id="RAJ26500.1"/>
    </source>
</evidence>
<evidence type="ECO:0000256" key="1">
    <source>
        <dbReference type="SAM" id="SignalP"/>
    </source>
</evidence>
<dbReference type="RefSeq" id="WP_146608912.1">
    <property type="nucleotide sequence ID" value="NZ_LZRN01000003.1"/>
</dbReference>
<evidence type="ECO:0000313" key="3">
    <source>
        <dbReference type="Proteomes" id="UP000248987"/>
    </source>
</evidence>
<reference evidence="2 3" key="1">
    <citation type="submission" date="2018-06" db="EMBL/GenBank/DDBJ databases">
        <title>Genomic Encyclopedia of Archaeal and Bacterial Type Strains, Phase II (KMG-II): from individual species to whole genera.</title>
        <authorList>
            <person name="Goeker M."/>
        </authorList>
    </citation>
    <scope>NUCLEOTIDE SEQUENCE [LARGE SCALE GENOMIC DNA]</scope>
    <source>
        <strain evidence="2 3">DSM 12408</strain>
    </source>
</reference>
<evidence type="ECO:0008006" key="4">
    <source>
        <dbReference type="Google" id="ProtNLM"/>
    </source>
</evidence>
<feature type="chain" id="PRO_5016263297" description="Lipoprotein" evidence="1">
    <location>
        <begin position="21"/>
        <end position="178"/>
    </location>
</feature>
<keyword evidence="3" id="KW-1185">Reference proteome</keyword>
<comment type="caution">
    <text evidence="2">The sequence shown here is derived from an EMBL/GenBank/DDBJ whole genome shotgun (WGS) entry which is preliminary data.</text>
</comment>
<sequence length="178" mass="20441">MKHKKVFQPITLLLSLFVLTCLLSCERDDICASATPTTPHLIVRFYDIDDRSETKTVRRMVVKEENTSKFIVDDKTLDSIVLPLRIDVLDNLNTTRFEIKRDIDFETDSDPNTVSNTDILEVTYTPELIYVSRACGYKSIFNDVIASRDSDPNNWIIDVEVINTTINNENAAHINIYH</sequence>
<dbReference type="EMBL" id="QLLQ01000002">
    <property type="protein sequence ID" value="RAJ26500.1"/>
    <property type="molecule type" value="Genomic_DNA"/>
</dbReference>
<dbReference type="InterPro" id="IPR045607">
    <property type="entry name" value="DUF6452"/>
</dbReference>
<organism evidence="2 3">
    <name type="scientific">Gelidibacter algens</name>
    <dbReference type="NCBI Taxonomy" id="49280"/>
    <lineage>
        <taxon>Bacteria</taxon>
        <taxon>Pseudomonadati</taxon>
        <taxon>Bacteroidota</taxon>
        <taxon>Flavobacteriia</taxon>
        <taxon>Flavobacteriales</taxon>
        <taxon>Flavobacteriaceae</taxon>
        <taxon>Gelidibacter</taxon>
    </lineage>
</organism>
<dbReference type="AlphaFoldDB" id="A0A327SBU6"/>
<dbReference type="Proteomes" id="UP000248987">
    <property type="component" value="Unassembled WGS sequence"/>
</dbReference>
<gene>
    <name evidence="2" type="ORF">LX77_00749</name>
</gene>